<dbReference type="EMBL" id="LQPG01000035">
    <property type="protein sequence ID" value="ORW08468.1"/>
    <property type="molecule type" value="Genomic_DNA"/>
</dbReference>
<organism evidence="1 2">
    <name type="scientific">Mycolicibacter longobardus</name>
    <dbReference type="NCBI Taxonomy" id="1108812"/>
    <lineage>
        <taxon>Bacteria</taxon>
        <taxon>Bacillati</taxon>
        <taxon>Actinomycetota</taxon>
        <taxon>Actinomycetes</taxon>
        <taxon>Mycobacteriales</taxon>
        <taxon>Mycobacteriaceae</taxon>
        <taxon>Mycolicibacter</taxon>
    </lineage>
</organism>
<sequence length="72" mass="8200">MSGTDDYPYIRLWGQRMGSFQYYIDDQIEQAREDGAPANATHRYLDGTWATTDDITDPAVRKQFGLPDLVGQ</sequence>
<evidence type="ECO:0000313" key="1">
    <source>
        <dbReference type="EMBL" id="ORW08468.1"/>
    </source>
</evidence>
<name>A0A1X1YBI3_9MYCO</name>
<dbReference type="OrthoDB" id="5190718at2"/>
<reference evidence="1 2" key="1">
    <citation type="submission" date="2016-01" db="EMBL/GenBank/DDBJ databases">
        <title>The new phylogeny of the genus Mycobacterium.</title>
        <authorList>
            <person name="Tarcisio F."/>
            <person name="Conor M."/>
            <person name="Antonella G."/>
            <person name="Elisabetta G."/>
            <person name="Giulia F.S."/>
            <person name="Sara T."/>
            <person name="Anna F."/>
            <person name="Clotilde B."/>
            <person name="Roberto B."/>
            <person name="Veronica D.S."/>
            <person name="Fabio R."/>
            <person name="Monica P."/>
            <person name="Olivier J."/>
            <person name="Enrico T."/>
            <person name="Nicola S."/>
        </authorList>
    </citation>
    <scope>NUCLEOTIDE SEQUENCE [LARGE SCALE GENOMIC DNA]</scope>
    <source>
        <strain evidence="1 2">DSM 45394</strain>
    </source>
</reference>
<dbReference type="STRING" id="1108812.AWC16_18885"/>
<accession>A0A1X1YBI3</accession>
<evidence type="ECO:0000313" key="2">
    <source>
        <dbReference type="Proteomes" id="UP000193866"/>
    </source>
</evidence>
<keyword evidence="2" id="KW-1185">Reference proteome</keyword>
<protein>
    <submittedName>
        <fullName evidence="1">Uncharacterized protein</fullName>
    </submittedName>
</protein>
<proteinExistence type="predicted"/>
<gene>
    <name evidence="1" type="ORF">AWC16_18885</name>
</gene>
<comment type="caution">
    <text evidence="1">The sequence shown here is derived from an EMBL/GenBank/DDBJ whole genome shotgun (WGS) entry which is preliminary data.</text>
</comment>
<dbReference type="RefSeq" id="WP_085266106.1">
    <property type="nucleotide sequence ID" value="NZ_LQPG01000035.1"/>
</dbReference>
<dbReference type="AlphaFoldDB" id="A0A1X1YBI3"/>
<dbReference type="Proteomes" id="UP000193866">
    <property type="component" value="Unassembled WGS sequence"/>
</dbReference>